<dbReference type="PANTHER" id="PTHR24421:SF10">
    <property type="entry name" value="NITRATE_NITRITE SENSOR PROTEIN NARQ"/>
    <property type="match status" value="1"/>
</dbReference>
<dbReference type="Proteomes" id="UP001150259">
    <property type="component" value="Unassembled WGS sequence"/>
</dbReference>
<dbReference type="Gene3D" id="1.20.5.1930">
    <property type="match status" value="1"/>
</dbReference>
<evidence type="ECO:0000256" key="9">
    <source>
        <dbReference type="SAM" id="Coils"/>
    </source>
</evidence>
<name>A0ABT5GGU2_9MICO</name>
<feature type="transmembrane region" description="Helical" evidence="11">
    <location>
        <begin position="163"/>
        <end position="182"/>
    </location>
</feature>
<feature type="domain" description="Histidine kinase/HSP90-like ATPase" evidence="12">
    <location>
        <begin position="341"/>
        <end position="431"/>
    </location>
</feature>
<evidence type="ECO:0000313" key="14">
    <source>
        <dbReference type="EMBL" id="MDC5697475.1"/>
    </source>
</evidence>
<organism evidence="14 15">
    <name type="scientific">Intrasporangium calvum</name>
    <dbReference type="NCBI Taxonomy" id="53358"/>
    <lineage>
        <taxon>Bacteria</taxon>
        <taxon>Bacillati</taxon>
        <taxon>Actinomycetota</taxon>
        <taxon>Actinomycetes</taxon>
        <taxon>Micrococcales</taxon>
        <taxon>Intrasporangiaceae</taxon>
        <taxon>Intrasporangium</taxon>
    </lineage>
</organism>
<dbReference type="InterPro" id="IPR011712">
    <property type="entry name" value="Sig_transdc_His_kin_sub3_dim/P"/>
</dbReference>
<keyword evidence="15" id="KW-1185">Reference proteome</keyword>
<evidence type="ECO:0000256" key="8">
    <source>
        <dbReference type="ARBA" id="ARBA00023012"/>
    </source>
</evidence>
<feature type="region of interest" description="Disordered" evidence="10">
    <location>
        <begin position="431"/>
        <end position="451"/>
    </location>
</feature>
<evidence type="ECO:0000256" key="5">
    <source>
        <dbReference type="ARBA" id="ARBA00022741"/>
    </source>
</evidence>
<keyword evidence="3" id="KW-0597">Phosphoprotein</keyword>
<evidence type="ECO:0000259" key="12">
    <source>
        <dbReference type="Pfam" id="PF02518"/>
    </source>
</evidence>
<proteinExistence type="predicted"/>
<keyword evidence="6 14" id="KW-0418">Kinase</keyword>
<keyword evidence="11" id="KW-0812">Transmembrane</keyword>
<protein>
    <recommendedName>
        <fullName evidence="2">histidine kinase</fullName>
        <ecNumber evidence="2">2.7.13.3</ecNumber>
    </recommendedName>
</protein>
<accession>A0ABT5GGU2</accession>
<dbReference type="Pfam" id="PF07730">
    <property type="entry name" value="HisKA_3"/>
    <property type="match status" value="1"/>
</dbReference>
<dbReference type="RefSeq" id="WP_272462051.1">
    <property type="nucleotide sequence ID" value="NZ_JAPFQL010000034.1"/>
</dbReference>
<dbReference type="EMBL" id="JAPFQL010000034">
    <property type="protein sequence ID" value="MDC5697475.1"/>
    <property type="molecule type" value="Genomic_DNA"/>
</dbReference>
<evidence type="ECO:0000256" key="7">
    <source>
        <dbReference type="ARBA" id="ARBA00022840"/>
    </source>
</evidence>
<keyword evidence="4" id="KW-0808">Transferase</keyword>
<evidence type="ECO:0000313" key="15">
    <source>
        <dbReference type="Proteomes" id="UP001150259"/>
    </source>
</evidence>
<evidence type="ECO:0000256" key="10">
    <source>
        <dbReference type="SAM" id="MobiDB-lite"/>
    </source>
</evidence>
<dbReference type="PANTHER" id="PTHR24421">
    <property type="entry name" value="NITRATE/NITRITE SENSOR PROTEIN NARX-RELATED"/>
    <property type="match status" value="1"/>
</dbReference>
<dbReference type="Pfam" id="PF02518">
    <property type="entry name" value="HATPase_c"/>
    <property type="match status" value="1"/>
</dbReference>
<keyword evidence="7" id="KW-0067">ATP-binding</keyword>
<dbReference type="EC" id="2.7.13.3" evidence="2"/>
<keyword evidence="9" id="KW-0175">Coiled coil</keyword>
<gene>
    <name evidence="14" type="ORF">OO014_09415</name>
</gene>
<comment type="catalytic activity">
    <reaction evidence="1">
        <text>ATP + protein L-histidine = ADP + protein N-phospho-L-histidine.</text>
        <dbReference type="EC" id="2.7.13.3"/>
    </reaction>
</comment>
<evidence type="ECO:0000256" key="4">
    <source>
        <dbReference type="ARBA" id="ARBA00022679"/>
    </source>
</evidence>
<keyword evidence="11" id="KW-0472">Membrane</keyword>
<dbReference type="SUPFAM" id="SSF55874">
    <property type="entry name" value="ATPase domain of HSP90 chaperone/DNA topoisomerase II/histidine kinase"/>
    <property type="match status" value="1"/>
</dbReference>
<keyword evidence="11" id="KW-1133">Transmembrane helix</keyword>
<dbReference type="CDD" id="cd16917">
    <property type="entry name" value="HATPase_UhpB-NarQ-NarX-like"/>
    <property type="match status" value="1"/>
</dbReference>
<dbReference type="GO" id="GO:0016301">
    <property type="term" value="F:kinase activity"/>
    <property type="evidence" value="ECO:0007669"/>
    <property type="project" value="UniProtKB-KW"/>
</dbReference>
<feature type="domain" description="Signal transduction histidine kinase subgroup 3 dimerisation and phosphoacceptor" evidence="13">
    <location>
        <begin position="229"/>
        <end position="294"/>
    </location>
</feature>
<keyword evidence="5" id="KW-0547">Nucleotide-binding</keyword>
<evidence type="ECO:0000259" key="13">
    <source>
        <dbReference type="Pfam" id="PF07730"/>
    </source>
</evidence>
<feature type="transmembrane region" description="Helical" evidence="11">
    <location>
        <begin position="128"/>
        <end position="148"/>
    </location>
</feature>
<feature type="coiled-coil region" evidence="9">
    <location>
        <begin position="193"/>
        <end position="231"/>
    </location>
</feature>
<evidence type="ECO:0000256" key="3">
    <source>
        <dbReference type="ARBA" id="ARBA00022553"/>
    </source>
</evidence>
<reference evidence="14 15" key="1">
    <citation type="submission" date="2022-11" db="EMBL/GenBank/DDBJ databases">
        <title>Anaerobic phenanthrene biodegradation by a DNRA strain PheN6.</title>
        <authorList>
            <person name="Zhang Z."/>
        </authorList>
    </citation>
    <scope>NUCLEOTIDE SEQUENCE [LARGE SCALE GENOMIC DNA]</scope>
    <source>
        <strain evidence="14 15">PheN6</strain>
    </source>
</reference>
<keyword evidence="8" id="KW-0902">Two-component regulatory system</keyword>
<feature type="transmembrane region" description="Helical" evidence="11">
    <location>
        <begin position="71"/>
        <end position="90"/>
    </location>
</feature>
<comment type="caution">
    <text evidence="14">The sequence shown here is derived from an EMBL/GenBank/DDBJ whole genome shotgun (WGS) entry which is preliminary data.</text>
</comment>
<evidence type="ECO:0000256" key="1">
    <source>
        <dbReference type="ARBA" id="ARBA00000085"/>
    </source>
</evidence>
<dbReference type="InterPro" id="IPR036890">
    <property type="entry name" value="HATPase_C_sf"/>
</dbReference>
<feature type="transmembrane region" description="Helical" evidence="11">
    <location>
        <begin position="102"/>
        <end position="121"/>
    </location>
</feature>
<dbReference type="InterPro" id="IPR003594">
    <property type="entry name" value="HATPase_dom"/>
</dbReference>
<evidence type="ECO:0000256" key="11">
    <source>
        <dbReference type="SAM" id="Phobius"/>
    </source>
</evidence>
<evidence type="ECO:0000256" key="2">
    <source>
        <dbReference type="ARBA" id="ARBA00012438"/>
    </source>
</evidence>
<feature type="transmembrane region" description="Helical" evidence="11">
    <location>
        <begin position="47"/>
        <end position="64"/>
    </location>
</feature>
<evidence type="ECO:0000256" key="6">
    <source>
        <dbReference type="ARBA" id="ARBA00022777"/>
    </source>
</evidence>
<dbReference type="Gene3D" id="3.30.565.10">
    <property type="entry name" value="Histidine kinase-like ATPase, C-terminal domain"/>
    <property type="match status" value="1"/>
</dbReference>
<sequence length="451" mass="47280">MTRATRDDRPLARPASVLADLALAAALAALLLTASLGALADSDLAGTWRAAVVAALVIIHVAVAGRSRWPVAGFVATSTGMLVLALAPDFGGRAAVEAGSPYSPLLLPSGLLFFVVLYTVSARAPAPVPTLALGVSLAGAVITVARLWDTGEFVSTPVSGALAWRMFVAAAVSAGVLAAWSLGRYRATRLAWVAALEERAVRAERERQTAIVQARADLEQEAERAAAAERRRIAREMHDVVAHSLAVMVGQAEGGRMMVGRDPDRAGPVLATVAEQGRQALTELRSLLGVLRDEETVPTRPQPRLDELDGLVDEVRRAGLSVDVVERGTRHALPATADLTAFRVVQESLTNVVKHAGPGASATVALDWLPNRLQIRVSDDGSRREKGEADGIPGRGLVGMRERLDLVGGTLVHSGPDPTGRDGFIVEAHVPTPAGHHPTGAVHPPTEGTTS</sequence>
<dbReference type="InterPro" id="IPR050482">
    <property type="entry name" value="Sensor_HK_TwoCompSys"/>
</dbReference>